<dbReference type="SUPFAM" id="SSF49464">
    <property type="entry name" value="Carboxypeptidase regulatory domain-like"/>
    <property type="match status" value="1"/>
</dbReference>
<organism evidence="1 2">
    <name type="scientific">Flavobacterium macrobrachii</name>
    <dbReference type="NCBI Taxonomy" id="591204"/>
    <lineage>
        <taxon>Bacteria</taxon>
        <taxon>Pseudomonadati</taxon>
        <taxon>Bacteroidota</taxon>
        <taxon>Flavobacteriia</taxon>
        <taxon>Flavobacteriales</taxon>
        <taxon>Flavobacteriaceae</taxon>
        <taxon>Flavobacterium</taxon>
    </lineage>
</organism>
<proteinExistence type="predicted"/>
<dbReference type="Pfam" id="PF13620">
    <property type="entry name" value="CarboxypepD_reg"/>
    <property type="match status" value="1"/>
</dbReference>
<dbReference type="Gene3D" id="2.60.40.1120">
    <property type="entry name" value="Carboxypeptidase-like, regulatory domain"/>
    <property type="match status" value="1"/>
</dbReference>
<dbReference type="RefSeq" id="WP_187656156.1">
    <property type="nucleotide sequence ID" value="NZ_JACSOD020000507.1"/>
</dbReference>
<reference evidence="1 2" key="1">
    <citation type="submission" date="2021-02" db="EMBL/GenBank/DDBJ databases">
        <authorList>
            <person name="Jung H.S."/>
            <person name="Chun B.H."/>
            <person name="Jeon C.O."/>
        </authorList>
    </citation>
    <scope>NUCLEOTIDE SEQUENCE [LARGE SCALE GENOMIC DNA]</scope>
    <source>
        <strain evidence="1 2">LMG 25203</strain>
    </source>
</reference>
<evidence type="ECO:0000313" key="2">
    <source>
        <dbReference type="Proteomes" id="UP000759529"/>
    </source>
</evidence>
<comment type="caution">
    <text evidence="1">The sequence shown here is derived from an EMBL/GenBank/DDBJ whole genome shotgun (WGS) entry which is preliminary data.</text>
</comment>
<gene>
    <name evidence="1" type="ORF">H9X54_015870</name>
</gene>
<dbReference type="EMBL" id="JACSOD020000507">
    <property type="protein sequence ID" value="MBM6500768.1"/>
    <property type="molecule type" value="Genomic_DNA"/>
</dbReference>
<accession>A0ABS2D0M5</accession>
<name>A0ABS2D0M5_9FLAO</name>
<dbReference type="InterPro" id="IPR008969">
    <property type="entry name" value="CarboxyPept-like_regulatory"/>
</dbReference>
<evidence type="ECO:0000313" key="1">
    <source>
        <dbReference type="EMBL" id="MBM6500768.1"/>
    </source>
</evidence>
<protein>
    <submittedName>
        <fullName evidence="1">Carboxypeptidase regulatory-like domain-containing protein</fullName>
    </submittedName>
</protein>
<dbReference type="Proteomes" id="UP000759529">
    <property type="component" value="Unassembled WGS sequence"/>
</dbReference>
<keyword evidence="2" id="KW-1185">Reference proteome</keyword>
<sequence length="306" mass="34445">MDARKENTFSMQRSVVSFNLTVPETIKALMPDYVTLLDELENKNAQIGTLNGLQSSSNKGFHADKIDTKVELIELTLDVVAACRALALKQKNNVLLAKMDQMQKSKLERARDSTTADYCEEVHNIAFNIQPDIQPYGVTVTTLAELSAKLTLFREELSKPRNKIVSRKQINREIGELFIECAEILENLDALVNTVARRQPAFKNEYYDNRKIIDYHGKKLSLRGFVYDVNGLPIENVEVTALNAKLSTLTTAKEYFEFKSLPAGLDSFTFNKVLFQTVNQAIGIVKNERIDINITMANASSQQESA</sequence>